<dbReference type="InterPro" id="IPR050707">
    <property type="entry name" value="HTH_MetabolicPath_Reg"/>
</dbReference>
<dbReference type="CDD" id="cd00090">
    <property type="entry name" value="HTH_ARSR"/>
    <property type="match status" value="1"/>
</dbReference>
<evidence type="ECO:0000313" key="6">
    <source>
        <dbReference type="EMBL" id="SEL98054.1"/>
    </source>
</evidence>
<dbReference type="GO" id="GO:0003700">
    <property type="term" value="F:DNA-binding transcription factor activity"/>
    <property type="evidence" value="ECO:0007669"/>
    <property type="project" value="TreeGrafter"/>
</dbReference>
<dbReference type="PANTHER" id="PTHR30136">
    <property type="entry name" value="HELIX-TURN-HELIX TRANSCRIPTIONAL REGULATOR, ICLR FAMILY"/>
    <property type="match status" value="1"/>
</dbReference>
<dbReference type="InterPro" id="IPR036390">
    <property type="entry name" value="WH_DNA-bd_sf"/>
</dbReference>
<dbReference type="RefSeq" id="WP_074796539.1">
    <property type="nucleotide sequence ID" value="NZ_FOAD01000013.1"/>
</dbReference>
<dbReference type="SMART" id="SM00346">
    <property type="entry name" value="HTH_ICLR"/>
    <property type="match status" value="1"/>
</dbReference>
<feature type="domain" description="HTH iclR-type" evidence="4">
    <location>
        <begin position="11"/>
        <end position="70"/>
    </location>
</feature>
<protein>
    <submittedName>
        <fullName evidence="6">DNA-binding transcriptional regulator, IclR family</fullName>
    </submittedName>
</protein>
<dbReference type="Pfam" id="PF13412">
    <property type="entry name" value="HTH_24"/>
    <property type="match status" value="1"/>
</dbReference>
<evidence type="ECO:0000259" key="4">
    <source>
        <dbReference type="PROSITE" id="PS51077"/>
    </source>
</evidence>
<dbReference type="Gene3D" id="1.10.10.10">
    <property type="entry name" value="Winged helix-like DNA-binding domain superfamily/Winged helix DNA-binding domain"/>
    <property type="match status" value="1"/>
</dbReference>
<name>A0A1H7UMS7_HALLR</name>
<gene>
    <name evidence="6" type="ORF">SAMN04488691_11348</name>
</gene>
<dbReference type="InterPro" id="IPR014757">
    <property type="entry name" value="Tscrpt_reg_IclR_C"/>
</dbReference>
<evidence type="ECO:0000313" key="7">
    <source>
        <dbReference type="Proteomes" id="UP000183894"/>
    </source>
</evidence>
<accession>A0A1H7UMS7</accession>
<evidence type="ECO:0000256" key="1">
    <source>
        <dbReference type="ARBA" id="ARBA00023015"/>
    </source>
</evidence>
<dbReference type="GO" id="GO:0003677">
    <property type="term" value="F:DNA binding"/>
    <property type="evidence" value="ECO:0007669"/>
    <property type="project" value="UniProtKB-KW"/>
</dbReference>
<dbReference type="OrthoDB" id="14763at2157"/>
<evidence type="ECO:0000256" key="2">
    <source>
        <dbReference type="ARBA" id="ARBA00023125"/>
    </source>
</evidence>
<dbReference type="InterPro" id="IPR011991">
    <property type="entry name" value="ArsR-like_HTH"/>
</dbReference>
<keyword evidence="1" id="KW-0805">Transcription regulation</keyword>
<dbReference type="Pfam" id="PF01614">
    <property type="entry name" value="IclR_C"/>
    <property type="match status" value="1"/>
</dbReference>
<dbReference type="EMBL" id="FOAD01000013">
    <property type="protein sequence ID" value="SEL98054.1"/>
    <property type="molecule type" value="Genomic_DNA"/>
</dbReference>
<keyword evidence="2 6" id="KW-0238">DNA-binding</keyword>
<dbReference type="GO" id="GO:0045892">
    <property type="term" value="P:negative regulation of DNA-templated transcription"/>
    <property type="evidence" value="ECO:0007669"/>
    <property type="project" value="TreeGrafter"/>
</dbReference>
<evidence type="ECO:0000259" key="5">
    <source>
        <dbReference type="PROSITE" id="PS51078"/>
    </source>
</evidence>
<dbReference type="InterPro" id="IPR029016">
    <property type="entry name" value="GAF-like_dom_sf"/>
</dbReference>
<dbReference type="InterPro" id="IPR036388">
    <property type="entry name" value="WH-like_DNA-bd_sf"/>
</dbReference>
<evidence type="ECO:0000256" key="3">
    <source>
        <dbReference type="ARBA" id="ARBA00023163"/>
    </source>
</evidence>
<sequence length="259" mass="29070">MSERPRSNRPVTTTESSIRILQRLKDNPGRTLDELTEELDIARSTIHRHLLTLEDNDFLFREDGRFYLSLRLLDFGISARDRISFFDVARRQVDRLAEETGEKVWLVAKEGDYSVHLYKASGASPLETSARVGQRRNLHQLAAGKAILAYLPEAESREIIDRQGLKEVTEQTITDSEALFEELAEIRERGYAFNLGESIEGLNAVGAPIRDEEGNPVGGISISGPANRVKGGLLRDELPDKLLATIDEIHINIRYGNST</sequence>
<dbReference type="PROSITE" id="PS51077">
    <property type="entry name" value="HTH_ICLR"/>
    <property type="match status" value="1"/>
</dbReference>
<dbReference type="InterPro" id="IPR005471">
    <property type="entry name" value="Tscrpt_reg_IclR_N"/>
</dbReference>
<feature type="domain" description="IclR-ED" evidence="5">
    <location>
        <begin position="71"/>
        <end position="255"/>
    </location>
</feature>
<dbReference type="SUPFAM" id="SSF55781">
    <property type="entry name" value="GAF domain-like"/>
    <property type="match status" value="1"/>
</dbReference>
<dbReference type="SUPFAM" id="SSF46785">
    <property type="entry name" value="Winged helix' DNA-binding domain"/>
    <property type="match status" value="1"/>
</dbReference>
<dbReference type="AlphaFoldDB" id="A0A1H7UMS7"/>
<dbReference type="Gene3D" id="3.30.450.40">
    <property type="match status" value="1"/>
</dbReference>
<organism evidence="6 7">
    <name type="scientific">Haloferax larsenii</name>
    <dbReference type="NCBI Taxonomy" id="302484"/>
    <lineage>
        <taxon>Archaea</taxon>
        <taxon>Methanobacteriati</taxon>
        <taxon>Methanobacteriota</taxon>
        <taxon>Stenosarchaea group</taxon>
        <taxon>Halobacteria</taxon>
        <taxon>Halobacteriales</taxon>
        <taxon>Haloferacaceae</taxon>
        <taxon>Haloferax</taxon>
    </lineage>
</organism>
<proteinExistence type="predicted"/>
<keyword evidence="3" id="KW-0804">Transcription</keyword>
<reference evidence="6 7" key="1">
    <citation type="submission" date="2016-10" db="EMBL/GenBank/DDBJ databases">
        <authorList>
            <person name="de Groot N.N."/>
        </authorList>
    </citation>
    <scope>NUCLEOTIDE SEQUENCE [LARGE SCALE GENOMIC DNA]</scope>
    <source>
        <strain evidence="6 7">CDM_5</strain>
    </source>
</reference>
<dbReference type="Proteomes" id="UP000183894">
    <property type="component" value="Unassembled WGS sequence"/>
</dbReference>
<dbReference type="PROSITE" id="PS51078">
    <property type="entry name" value="ICLR_ED"/>
    <property type="match status" value="1"/>
</dbReference>
<dbReference type="PANTHER" id="PTHR30136:SF35">
    <property type="entry name" value="HTH-TYPE TRANSCRIPTIONAL REGULATOR RV1719"/>
    <property type="match status" value="1"/>
</dbReference>